<keyword evidence="2" id="KW-0863">Zinc-finger</keyword>
<dbReference type="PANTHER" id="PTHR46210:SF1">
    <property type="entry name" value="FHA DOMAIN-CONTAINING PROTEIN"/>
    <property type="match status" value="1"/>
</dbReference>
<evidence type="ECO:0008006" key="9">
    <source>
        <dbReference type="Google" id="ProtNLM"/>
    </source>
</evidence>
<dbReference type="SMART" id="SM00744">
    <property type="entry name" value="RINGv"/>
    <property type="match status" value="1"/>
</dbReference>
<proteinExistence type="predicted"/>
<dbReference type="Proteomes" id="UP001295684">
    <property type="component" value="Unassembled WGS sequence"/>
</dbReference>
<dbReference type="InterPro" id="IPR013083">
    <property type="entry name" value="Znf_RING/FYVE/PHD"/>
</dbReference>
<name>A0AAD1U2C9_EUPCR</name>
<comment type="caution">
    <text evidence="7">The sequence shown here is derived from an EMBL/GenBank/DDBJ whole genome shotgun (WGS) entry which is preliminary data.</text>
</comment>
<evidence type="ECO:0000256" key="1">
    <source>
        <dbReference type="ARBA" id="ARBA00022723"/>
    </source>
</evidence>
<dbReference type="PANTHER" id="PTHR46210">
    <property type="entry name" value="FHA DOMAIN-CONTAINING PROTEIN"/>
    <property type="match status" value="1"/>
</dbReference>
<dbReference type="CDD" id="cd00060">
    <property type="entry name" value="FHA"/>
    <property type="match status" value="1"/>
</dbReference>
<dbReference type="InterPro" id="IPR008984">
    <property type="entry name" value="SMAD_FHA_dom_sf"/>
</dbReference>
<dbReference type="Gene3D" id="2.60.200.20">
    <property type="match status" value="1"/>
</dbReference>
<dbReference type="AlphaFoldDB" id="A0AAD1U2C9"/>
<evidence type="ECO:0000313" key="8">
    <source>
        <dbReference type="Proteomes" id="UP001295684"/>
    </source>
</evidence>
<evidence type="ECO:0000256" key="3">
    <source>
        <dbReference type="ARBA" id="ARBA00022833"/>
    </source>
</evidence>
<dbReference type="Pfam" id="PF12906">
    <property type="entry name" value="RINGv"/>
    <property type="match status" value="1"/>
</dbReference>
<evidence type="ECO:0000256" key="4">
    <source>
        <dbReference type="SAM" id="MobiDB-lite"/>
    </source>
</evidence>
<dbReference type="Pfam" id="PF00498">
    <property type="entry name" value="FHA"/>
    <property type="match status" value="1"/>
</dbReference>
<dbReference type="GO" id="GO:0008270">
    <property type="term" value="F:zinc ion binding"/>
    <property type="evidence" value="ECO:0007669"/>
    <property type="project" value="UniProtKB-KW"/>
</dbReference>
<dbReference type="EMBL" id="CAMPGE010000131">
    <property type="protein sequence ID" value="CAI2358854.1"/>
    <property type="molecule type" value="Genomic_DNA"/>
</dbReference>
<feature type="compositionally biased region" description="Basic and acidic residues" evidence="4">
    <location>
        <begin position="591"/>
        <end position="605"/>
    </location>
</feature>
<dbReference type="SMART" id="SM00240">
    <property type="entry name" value="FHA"/>
    <property type="match status" value="1"/>
</dbReference>
<evidence type="ECO:0000313" key="7">
    <source>
        <dbReference type="EMBL" id="CAI2358854.1"/>
    </source>
</evidence>
<dbReference type="CDD" id="cd16495">
    <property type="entry name" value="RING_CH-C4HC3_MARCH"/>
    <property type="match status" value="1"/>
</dbReference>
<dbReference type="SUPFAM" id="SSF57850">
    <property type="entry name" value="RING/U-box"/>
    <property type="match status" value="1"/>
</dbReference>
<protein>
    <recommendedName>
        <fullName evidence="9">FHA domain-containing protein</fullName>
    </recommendedName>
</protein>
<feature type="region of interest" description="Disordered" evidence="4">
    <location>
        <begin position="587"/>
        <end position="614"/>
    </location>
</feature>
<evidence type="ECO:0000256" key="2">
    <source>
        <dbReference type="ARBA" id="ARBA00022771"/>
    </source>
</evidence>
<sequence length="647" mass="74548">MPLVSVVNIHDSYYLDNCFAKQSTTCYNDYRNCNWIPTIAYNNHQPYRNCHRLFEGDVIKFGRLVFEMRVLCTNPGKVMPMKHSSNIINNLNDSFERLQGMSRTEKYIDPTNFKKLELGASYIEDQSLDESTFEKEFKCNCRICLSGECDRADPLISICKCSGTAKYIHLTCAKELLKCKMKIKRSQHYISFTWESMICELCKGKLPDTVEIPTEASNSMKDSNLTLMENTKLVYLIDTPEEILEFPYIMMECLNVSMLKKNSSKIIYFIKMVEEKVIIGRGQAAQVRLADISISRQHTALYLTNNNEFYLTDHKSKFGTLILQKEPIKLNTKPTSECLIQSGRTLLNIRLRNVATGLCCCKTRAKNLQAGVNYFDHIHCFPKYFKRFIVEKKVCAPKAKKISINEVSKLEVPPADVPQDSLEMDELRPSLKKVNFKESNEESKSELEIDNSIKVKMNPLFNDNAPRLTETQNFSQPIQTFQDNDENNKTQKDLDREFRSLDIDDSDQENNDLEEECKDMVMDSQNFDKFPLAKHLMSPSPSTNKSPDFFLTKKGSLEMNSFDISGSGSPKNSFFYKNKHSQGMVLEQNQEDGRTRQRPRLRDSTEFGNSFKMLHPSESNIGLMVKEPGNKESSVTLVKHFTEENWQ</sequence>
<dbReference type="InterPro" id="IPR011016">
    <property type="entry name" value="Znf_RING-CH"/>
</dbReference>
<keyword evidence="3" id="KW-0862">Zinc</keyword>
<dbReference type="SUPFAM" id="SSF49879">
    <property type="entry name" value="SMAD/FHA domain"/>
    <property type="match status" value="1"/>
</dbReference>
<keyword evidence="8" id="KW-1185">Reference proteome</keyword>
<feature type="domain" description="RING-CH-type" evidence="6">
    <location>
        <begin position="133"/>
        <end position="209"/>
    </location>
</feature>
<feature type="domain" description="FHA" evidence="5">
    <location>
        <begin position="277"/>
        <end position="322"/>
    </location>
</feature>
<dbReference type="InterPro" id="IPR000253">
    <property type="entry name" value="FHA_dom"/>
</dbReference>
<gene>
    <name evidence="7" type="ORF">ECRASSUSDP1_LOCUS137</name>
</gene>
<dbReference type="PROSITE" id="PS50006">
    <property type="entry name" value="FHA_DOMAIN"/>
    <property type="match status" value="1"/>
</dbReference>
<evidence type="ECO:0000259" key="6">
    <source>
        <dbReference type="PROSITE" id="PS51292"/>
    </source>
</evidence>
<dbReference type="Gene3D" id="3.30.40.10">
    <property type="entry name" value="Zinc/RING finger domain, C3HC4 (zinc finger)"/>
    <property type="match status" value="1"/>
</dbReference>
<keyword evidence="1" id="KW-0479">Metal-binding</keyword>
<evidence type="ECO:0000259" key="5">
    <source>
        <dbReference type="PROSITE" id="PS50006"/>
    </source>
</evidence>
<dbReference type="PROSITE" id="PS51292">
    <property type="entry name" value="ZF_RING_CH"/>
    <property type="match status" value="1"/>
</dbReference>
<accession>A0AAD1U2C9</accession>
<organism evidence="7 8">
    <name type="scientific">Euplotes crassus</name>
    <dbReference type="NCBI Taxonomy" id="5936"/>
    <lineage>
        <taxon>Eukaryota</taxon>
        <taxon>Sar</taxon>
        <taxon>Alveolata</taxon>
        <taxon>Ciliophora</taxon>
        <taxon>Intramacronucleata</taxon>
        <taxon>Spirotrichea</taxon>
        <taxon>Hypotrichia</taxon>
        <taxon>Euplotida</taxon>
        <taxon>Euplotidae</taxon>
        <taxon>Moneuplotes</taxon>
    </lineage>
</organism>
<reference evidence="7" key="1">
    <citation type="submission" date="2023-07" db="EMBL/GenBank/DDBJ databases">
        <authorList>
            <consortium name="AG Swart"/>
            <person name="Singh M."/>
            <person name="Singh A."/>
            <person name="Seah K."/>
            <person name="Emmerich C."/>
        </authorList>
    </citation>
    <scope>NUCLEOTIDE SEQUENCE</scope>
    <source>
        <strain evidence="7">DP1</strain>
    </source>
</reference>